<dbReference type="Pfam" id="PF20146">
    <property type="entry name" value="NRF"/>
    <property type="match status" value="1"/>
</dbReference>
<sequence length="818" mass="95154">MNFSTTMIKIKSPCPLWLTIMVITVSIVYVSTEISIKQNSIDHHQHDNHRSNVIMNKNSIVDHEEHGEEDDDDDHDDDDEDESISGRIISIFYELELLRSKIFREISTINNNRNKQHDDDKYDDYSEIFKQISKPLHGLASIFIKLQYELSQPCNDALIHWLNSLRDQHLWAFRMLDSNGLIPHLGILSGPISNFGAYDQCLAIKSGEIRGQYCMIETRLSSSSSSSSVLKQRQSESLDEKDHLFMKHSSSNDTIWMEIQRNRRLLPAARWYLSVCLPSQCTRKDVQYLIDDQKLLAEVKNCHHLDDGNLPKNNVIFLTIFIIILIIILFTIIDRRYVNRSNNVGENKSINQINQPPSKDRIESIIDSVRLVNIILIIYWHTYMFTWKSSIRLSMELFQTFLQLSPIQLMIIGWPLMESMLFLEALRLSYQMFRSSKQSDKKNFKTFFNISFIISYNDGSILSFYYSGCLHSFQSYRMDHNHFDPDHQNSCLSHIWIIAVEFQLFIIILPFIYIIKRMKMSRKTVISFVLITIIIACIVTTSYYHQYDRNIKQLVHGTMISETDFMEDLFAMNISPLFHLCSYILGLLFGYWISIKSNQNNNNKWPNLTRRSKAMMVAIILAISIVIGWFLLFHQSSHWSPMISSIILGSYRFIWSMWLIILFIFICDFNAILEYCSEKSNLIHMISPLAFQSYLIHYLVIIVRDSQRRQPIVFGHMKIEPSCRIIRYCWKTMAKVNSEKKSKWPSKLSIKSSSRSSSYQEMANIVDNNTNDNHHHTANNSNETIIDPASISTSVELTALLSSSSSSSNSNGKNMSQN</sequence>
<gene>
    <name evidence="3" type="ORF">DERF_010528</name>
</gene>
<evidence type="ECO:0000259" key="2">
    <source>
        <dbReference type="SMART" id="SM00703"/>
    </source>
</evidence>
<keyword evidence="1" id="KW-0472">Membrane</keyword>
<feature type="transmembrane region" description="Helical" evidence="1">
    <location>
        <begin position="493"/>
        <end position="513"/>
    </location>
</feature>
<feature type="transmembrane region" description="Helical" evidence="1">
    <location>
        <begin position="407"/>
        <end position="426"/>
    </location>
</feature>
<feature type="transmembrane region" description="Helical" evidence="1">
    <location>
        <begin position="685"/>
        <end position="703"/>
    </location>
</feature>
<dbReference type="Proteomes" id="UP000790347">
    <property type="component" value="Unassembled WGS sequence"/>
</dbReference>
<dbReference type="PANTHER" id="PTHR11161">
    <property type="entry name" value="O-ACYLTRANSFERASE"/>
    <property type="match status" value="1"/>
</dbReference>
<dbReference type="SMART" id="SM00703">
    <property type="entry name" value="NRF"/>
    <property type="match status" value="1"/>
</dbReference>
<dbReference type="EMBL" id="ASGP02000004">
    <property type="protein sequence ID" value="KAH9512130.1"/>
    <property type="molecule type" value="Genomic_DNA"/>
</dbReference>
<feature type="transmembrane region" description="Helical" evidence="1">
    <location>
        <begin position="447"/>
        <end position="473"/>
    </location>
</feature>
<dbReference type="AlphaFoldDB" id="A0A922HXF6"/>
<reference evidence="3" key="1">
    <citation type="submission" date="2013-05" db="EMBL/GenBank/DDBJ databases">
        <authorList>
            <person name="Yim A.K.Y."/>
            <person name="Chan T.F."/>
            <person name="Ji K.M."/>
            <person name="Liu X.Y."/>
            <person name="Zhou J.W."/>
            <person name="Li R.Q."/>
            <person name="Yang K.Y."/>
            <person name="Li J."/>
            <person name="Li M."/>
            <person name="Law P.T.W."/>
            <person name="Wu Y.L."/>
            <person name="Cai Z.L."/>
            <person name="Qin H."/>
            <person name="Bao Y."/>
            <person name="Leung R.K.K."/>
            <person name="Ng P.K.S."/>
            <person name="Zou J."/>
            <person name="Zhong X.J."/>
            <person name="Ran P.X."/>
            <person name="Zhong N.S."/>
            <person name="Liu Z.G."/>
            <person name="Tsui S.K.W."/>
        </authorList>
    </citation>
    <scope>NUCLEOTIDE SEQUENCE</scope>
    <source>
        <strain evidence="3">Derf</strain>
        <tissue evidence="3">Whole organism</tissue>
    </source>
</reference>
<keyword evidence="1" id="KW-1133">Transmembrane helix</keyword>
<comment type="caution">
    <text evidence="3">The sequence shown here is derived from an EMBL/GenBank/DDBJ whole genome shotgun (WGS) entry which is preliminary data.</text>
</comment>
<name>A0A922HXF6_DERFA</name>
<keyword evidence="1" id="KW-0812">Transmembrane</keyword>
<feature type="domain" description="Nose resistant-to-fluoxetine protein N-terminal" evidence="2">
    <location>
        <begin position="151"/>
        <end position="303"/>
    </location>
</feature>
<reference evidence="3" key="2">
    <citation type="journal article" date="2022" name="Res Sq">
        <title>Comparative Genomics Reveals Insights into the Divergent Evolution of Astigmatic Mites and Household Pest Adaptations.</title>
        <authorList>
            <person name="Xiong Q."/>
            <person name="Wan A.T.-Y."/>
            <person name="Liu X.-Y."/>
            <person name="Fung C.S.-H."/>
            <person name="Xiao X."/>
            <person name="Malainual N."/>
            <person name="Hou J."/>
            <person name="Wang L."/>
            <person name="Wang M."/>
            <person name="Yang K."/>
            <person name="Cui Y."/>
            <person name="Leung E."/>
            <person name="Nong W."/>
            <person name="Shin S.-K."/>
            <person name="Au S."/>
            <person name="Jeong K.Y."/>
            <person name="Chew F.T."/>
            <person name="Hui J."/>
            <person name="Leung T.F."/>
            <person name="Tungtrongchitr A."/>
            <person name="Zhong N."/>
            <person name="Liu Z."/>
            <person name="Tsui S."/>
        </authorList>
    </citation>
    <scope>NUCLEOTIDE SEQUENCE</scope>
    <source>
        <strain evidence="3">Derf</strain>
        <tissue evidence="3">Whole organism</tissue>
    </source>
</reference>
<feature type="transmembrane region" description="Helical" evidence="1">
    <location>
        <begin position="614"/>
        <end position="633"/>
    </location>
</feature>
<feature type="transmembrane region" description="Helical" evidence="1">
    <location>
        <begin position="525"/>
        <end position="544"/>
    </location>
</feature>
<accession>A0A922HXF6</accession>
<dbReference type="InterPro" id="IPR052728">
    <property type="entry name" value="O2_lipid_transport_reg"/>
</dbReference>
<feature type="transmembrane region" description="Helical" evidence="1">
    <location>
        <begin position="569"/>
        <end position="593"/>
    </location>
</feature>
<protein>
    <recommendedName>
        <fullName evidence="2">Nose resistant-to-fluoxetine protein N-terminal domain-containing protein</fullName>
    </recommendedName>
</protein>
<feature type="transmembrane region" description="Helical" evidence="1">
    <location>
        <begin position="12"/>
        <end position="30"/>
    </location>
</feature>
<feature type="transmembrane region" description="Helical" evidence="1">
    <location>
        <begin position="369"/>
        <end position="387"/>
    </location>
</feature>
<evidence type="ECO:0000313" key="4">
    <source>
        <dbReference type="Proteomes" id="UP000790347"/>
    </source>
</evidence>
<dbReference type="PANTHER" id="PTHR11161:SF0">
    <property type="entry name" value="O-ACYLTRANSFERASE LIKE PROTEIN"/>
    <property type="match status" value="1"/>
</dbReference>
<proteinExistence type="predicted"/>
<organism evidence="3 4">
    <name type="scientific">Dermatophagoides farinae</name>
    <name type="common">American house dust mite</name>
    <dbReference type="NCBI Taxonomy" id="6954"/>
    <lineage>
        <taxon>Eukaryota</taxon>
        <taxon>Metazoa</taxon>
        <taxon>Ecdysozoa</taxon>
        <taxon>Arthropoda</taxon>
        <taxon>Chelicerata</taxon>
        <taxon>Arachnida</taxon>
        <taxon>Acari</taxon>
        <taxon>Acariformes</taxon>
        <taxon>Sarcoptiformes</taxon>
        <taxon>Astigmata</taxon>
        <taxon>Psoroptidia</taxon>
        <taxon>Analgoidea</taxon>
        <taxon>Pyroglyphidae</taxon>
        <taxon>Dermatophagoidinae</taxon>
        <taxon>Dermatophagoides</taxon>
    </lineage>
</organism>
<feature type="transmembrane region" description="Helical" evidence="1">
    <location>
        <begin position="653"/>
        <end position="673"/>
    </location>
</feature>
<evidence type="ECO:0000313" key="3">
    <source>
        <dbReference type="EMBL" id="KAH9512130.1"/>
    </source>
</evidence>
<keyword evidence="4" id="KW-1185">Reference proteome</keyword>
<evidence type="ECO:0000256" key="1">
    <source>
        <dbReference type="SAM" id="Phobius"/>
    </source>
</evidence>
<feature type="transmembrane region" description="Helical" evidence="1">
    <location>
        <begin position="315"/>
        <end position="333"/>
    </location>
</feature>
<dbReference type="InterPro" id="IPR006621">
    <property type="entry name" value="Nose-resist-to-fluoxetine_N"/>
</dbReference>